<dbReference type="AlphaFoldDB" id="A0A5J4KPN4"/>
<name>A0A5J4KPN4_9CHLR</name>
<gene>
    <name evidence="2" type="ORF">KDW_37250</name>
</gene>
<organism evidence="2 3">
    <name type="scientific">Dictyobacter vulcani</name>
    <dbReference type="NCBI Taxonomy" id="2607529"/>
    <lineage>
        <taxon>Bacteria</taxon>
        <taxon>Bacillati</taxon>
        <taxon>Chloroflexota</taxon>
        <taxon>Ktedonobacteria</taxon>
        <taxon>Ktedonobacterales</taxon>
        <taxon>Dictyobacteraceae</taxon>
        <taxon>Dictyobacter</taxon>
    </lineage>
</organism>
<protein>
    <submittedName>
        <fullName evidence="2">Uncharacterized protein</fullName>
    </submittedName>
</protein>
<keyword evidence="3" id="KW-1185">Reference proteome</keyword>
<evidence type="ECO:0000313" key="3">
    <source>
        <dbReference type="Proteomes" id="UP000326912"/>
    </source>
</evidence>
<reference evidence="2 3" key="1">
    <citation type="submission" date="2019-10" db="EMBL/GenBank/DDBJ databases">
        <title>Dictyobacter vulcani sp. nov., within the class Ktedonobacteria, isolated from soil of volcanic Mt. Zao.</title>
        <authorList>
            <person name="Zheng Y."/>
            <person name="Wang C.M."/>
            <person name="Sakai Y."/>
            <person name="Abe K."/>
            <person name="Yokota A."/>
            <person name="Yabe S."/>
        </authorList>
    </citation>
    <scope>NUCLEOTIDE SEQUENCE [LARGE SCALE GENOMIC DNA]</scope>
    <source>
        <strain evidence="2 3">W12</strain>
    </source>
</reference>
<accession>A0A5J4KPN4</accession>
<feature type="transmembrane region" description="Helical" evidence="1">
    <location>
        <begin position="46"/>
        <end position="64"/>
    </location>
</feature>
<comment type="caution">
    <text evidence="2">The sequence shown here is derived from an EMBL/GenBank/DDBJ whole genome shotgun (WGS) entry which is preliminary data.</text>
</comment>
<keyword evidence="1" id="KW-0812">Transmembrane</keyword>
<proteinExistence type="predicted"/>
<dbReference type="EMBL" id="BKZW01000002">
    <property type="protein sequence ID" value="GER89563.1"/>
    <property type="molecule type" value="Genomic_DNA"/>
</dbReference>
<sequence>MKYLFRGFASQSGIKNERFPDELDRFMVRHRLALFKSVHQVRRHRWRILCSLMVLCALSVIWFLPLSDDTGAVQTIHQHATTALTGLQKVCDQPPKVFQQFGYSSSSVPARAVLVTLPTPTQLRLTKPGDVTYDPVHNVLCTVGWTGLYTRFIQQPGK</sequence>
<keyword evidence="1" id="KW-1133">Transmembrane helix</keyword>
<evidence type="ECO:0000313" key="2">
    <source>
        <dbReference type="EMBL" id="GER89563.1"/>
    </source>
</evidence>
<keyword evidence="1" id="KW-0472">Membrane</keyword>
<evidence type="ECO:0000256" key="1">
    <source>
        <dbReference type="SAM" id="Phobius"/>
    </source>
</evidence>
<dbReference type="RefSeq" id="WP_151757442.1">
    <property type="nucleotide sequence ID" value="NZ_BKZW01000002.1"/>
</dbReference>
<dbReference type="Proteomes" id="UP000326912">
    <property type="component" value="Unassembled WGS sequence"/>
</dbReference>